<sequence length="640" mass="67086">MSNEIEIPLKLSGVQSLKAELRSLKAAIAEASDPEQMAALAAQAGQVADRIKDANEAVNVFASGSKFEQISNSFGGIKDSLMSLDFEEASEKAKVFSKSLGSLNAGDISKSMKGLTSTITTMGGAFVKLGAQILTNPIFLLVAVVVAIVAAIAIFLNKIGVLQKAIDFLMAPVYLLIDAFKELTDWLGLTSYAAEENARKMEKSNEKAFKSSEKRTAAISDQYDIEIAKAKAAGKDTTQLELDKSKAISNAAKKRLGDARTEYAALKGLSDKDSIERRKALRKRIEEENKLIKDGSKERQMIQIADDAEEKAAADKAAEERKAKAAESAKAYAAGRAAIQKEIAAANKLVVDSTKTQSQKEIDDTKAKYAALIAEAKKYKQDVTALESARDLEINTIRQESANEFVKLETKKSTDIVKGLVDTKTKELQIQGEGNMKAFEDQKATDKKVIDAAAAVEEQKRAIQMQGLEVASQGINLIKGLFEKSKGVQKAAVIAESAIGIAKMIIANKAANVGALATPQAIATSGAAAVPVIALNNISTAIGIAGNIAATAKALQSLGGGAAPSAPSVGGGGGSAGGANSAVPSFVPGNLFGQGNAANNVGAPNGMESGQNIMVTAVVSETEMTATQSKVNKIMKNSVL</sequence>
<keyword evidence="2" id="KW-0812">Transmembrane</keyword>
<evidence type="ECO:0000313" key="3">
    <source>
        <dbReference type="EMBL" id="CAB5223735.1"/>
    </source>
</evidence>
<name>A0A6J7X379_9CAUD</name>
<keyword evidence="1" id="KW-0175">Coiled coil</keyword>
<dbReference type="EMBL" id="LR798322">
    <property type="protein sequence ID" value="CAB5223735.1"/>
    <property type="molecule type" value="Genomic_DNA"/>
</dbReference>
<protein>
    <submittedName>
        <fullName evidence="3">Uncharacterized protein</fullName>
    </submittedName>
</protein>
<gene>
    <name evidence="3" type="ORF">UFOVP392_6</name>
</gene>
<organism evidence="3">
    <name type="scientific">uncultured Caudovirales phage</name>
    <dbReference type="NCBI Taxonomy" id="2100421"/>
    <lineage>
        <taxon>Viruses</taxon>
        <taxon>Duplodnaviria</taxon>
        <taxon>Heunggongvirae</taxon>
        <taxon>Uroviricota</taxon>
        <taxon>Caudoviricetes</taxon>
        <taxon>Peduoviridae</taxon>
        <taxon>Maltschvirus</taxon>
        <taxon>Maltschvirus maltsch</taxon>
    </lineage>
</organism>
<feature type="coiled-coil region" evidence="1">
    <location>
        <begin position="355"/>
        <end position="389"/>
    </location>
</feature>
<evidence type="ECO:0000256" key="2">
    <source>
        <dbReference type="SAM" id="Phobius"/>
    </source>
</evidence>
<proteinExistence type="predicted"/>
<accession>A0A6J7X379</accession>
<keyword evidence="2" id="KW-0472">Membrane</keyword>
<evidence type="ECO:0000256" key="1">
    <source>
        <dbReference type="SAM" id="Coils"/>
    </source>
</evidence>
<keyword evidence="2" id="KW-1133">Transmembrane helix</keyword>
<feature type="transmembrane region" description="Helical" evidence="2">
    <location>
        <begin position="138"/>
        <end position="156"/>
    </location>
</feature>
<reference evidence="3" key="1">
    <citation type="submission" date="2020-05" db="EMBL/GenBank/DDBJ databases">
        <authorList>
            <person name="Chiriac C."/>
            <person name="Salcher M."/>
            <person name="Ghai R."/>
            <person name="Kavagutti S V."/>
        </authorList>
    </citation>
    <scope>NUCLEOTIDE SEQUENCE</scope>
</reference>